<evidence type="ECO:0000313" key="2">
    <source>
        <dbReference type="Proteomes" id="UP000593564"/>
    </source>
</evidence>
<keyword evidence="2" id="KW-1185">Reference proteome</keyword>
<dbReference type="SUPFAM" id="SSF53756">
    <property type="entry name" value="UDP-Glycosyltransferase/glycogen phosphorylase"/>
    <property type="match status" value="1"/>
</dbReference>
<dbReference type="AlphaFoldDB" id="A0A7J7I2R8"/>
<dbReference type="Gene3D" id="3.40.50.2000">
    <property type="entry name" value="Glycogen Phosphorylase B"/>
    <property type="match status" value="1"/>
</dbReference>
<accession>A0A7J7I2R8</accession>
<dbReference type="PANTHER" id="PTHR48045:SF34">
    <property type="entry name" value="ISOFLAVONE 7-O-GLUCOSYLTRANSFERASE 1-LIKE"/>
    <property type="match status" value="1"/>
</dbReference>
<name>A0A7J7I2R8_CAMSI</name>
<comment type="caution">
    <text evidence="1">The sequence shown here is derived from an EMBL/GenBank/DDBJ whole genome shotgun (WGS) entry which is preliminary data.</text>
</comment>
<organism evidence="1 2">
    <name type="scientific">Camellia sinensis</name>
    <name type="common">Tea plant</name>
    <name type="synonym">Thea sinensis</name>
    <dbReference type="NCBI Taxonomy" id="4442"/>
    <lineage>
        <taxon>Eukaryota</taxon>
        <taxon>Viridiplantae</taxon>
        <taxon>Streptophyta</taxon>
        <taxon>Embryophyta</taxon>
        <taxon>Tracheophyta</taxon>
        <taxon>Spermatophyta</taxon>
        <taxon>Magnoliopsida</taxon>
        <taxon>eudicotyledons</taxon>
        <taxon>Gunneridae</taxon>
        <taxon>Pentapetalae</taxon>
        <taxon>asterids</taxon>
        <taxon>Ericales</taxon>
        <taxon>Theaceae</taxon>
        <taxon>Camellia</taxon>
    </lineage>
</organism>
<evidence type="ECO:0000313" key="1">
    <source>
        <dbReference type="EMBL" id="KAF5958851.1"/>
    </source>
</evidence>
<dbReference type="Proteomes" id="UP000593564">
    <property type="component" value="Unassembled WGS sequence"/>
</dbReference>
<dbReference type="PANTHER" id="PTHR48045">
    <property type="entry name" value="UDP-GLYCOSYLTRANSFERASE 72B1"/>
    <property type="match status" value="1"/>
</dbReference>
<gene>
    <name evidence="1" type="ORF">HYC85_006076</name>
</gene>
<sequence>MKNEEQNLIQWLQWLDQNLDQGSAVLYVAFGSKAEISPQQFHEIAVENVNRTCGCVSRESEGERHRSEIRGQFLDMRAFRVLESVCAKVPILAWPMVAEKHLNERMLMEEIKVCLRVETSNGSVRASEKMVRELMDGEMGKEARMKVEEFGEAARKAMEEGGLSWHPMNHLIDELQALRGDSSKLWS</sequence>
<reference evidence="2" key="1">
    <citation type="journal article" date="2020" name="Nat. Commun.">
        <title>Genome assembly of wild tea tree DASZ reveals pedigree and selection history of tea varieties.</title>
        <authorList>
            <person name="Zhang W."/>
            <person name="Zhang Y."/>
            <person name="Qiu H."/>
            <person name="Guo Y."/>
            <person name="Wan H."/>
            <person name="Zhang X."/>
            <person name="Scossa F."/>
            <person name="Alseekh S."/>
            <person name="Zhang Q."/>
            <person name="Wang P."/>
            <person name="Xu L."/>
            <person name="Schmidt M.H."/>
            <person name="Jia X."/>
            <person name="Li D."/>
            <person name="Zhu A."/>
            <person name="Guo F."/>
            <person name="Chen W."/>
            <person name="Ni D."/>
            <person name="Usadel B."/>
            <person name="Fernie A.R."/>
            <person name="Wen W."/>
        </authorList>
    </citation>
    <scope>NUCLEOTIDE SEQUENCE [LARGE SCALE GENOMIC DNA]</scope>
    <source>
        <strain evidence="2">cv. G240</strain>
    </source>
</reference>
<dbReference type="EMBL" id="JACBKZ010000002">
    <property type="protein sequence ID" value="KAF5958851.1"/>
    <property type="molecule type" value="Genomic_DNA"/>
</dbReference>
<proteinExistence type="predicted"/>
<protein>
    <submittedName>
        <fullName evidence="1">Uncharacterized protein</fullName>
    </submittedName>
</protein>
<reference evidence="1 2" key="2">
    <citation type="submission" date="2020-07" db="EMBL/GenBank/DDBJ databases">
        <title>Genome assembly of wild tea tree DASZ reveals pedigree and selection history of tea varieties.</title>
        <authorList>
            <person name="Zhang W."/>
        </authorList>
    </citation>
    <scope>NUCLEOTIDE SEQUENCE [LARGE SCALE GENOMIC DNA]</scope>
    <source>
        <strain evidence="2">cv. G240</strain>
        <tissue evidence="1">Leaf</tissue>
    </source>
</reference>